<dbReference type="InterPro" id="IPR005119">
    <property type="entry name" value="LysR_subst-bd"/>
</dbReference>
<name>A0A9D1PYJ9_9FIRM</name>
<keyword evidence="2" id="KW-0805">Transcription regulation</keyword>
<dbReference type="EMBL" id="DXHS01000023">
    <property type="protein sequence ID" value="HIW01974.1"/>
    <property type="molecule type" value="Genomic_DNA"/>
</dbReference>
<reference evidence="6" key="2">
    <citation type="submission" date="2021-04" db="EMBL/GenBank/DDBJ databases">
        <authorList>
            <person name="Gilroy R."/>
        </authorList>
    </citation>
    <scope>NUCLEOTIDE SEQUENCE</scope>
    <source>
        <strain evidence="6">12435</strain>
    </source>
</reference>
<comment type="similarity">
    <text evidence="1">Belongs to the LysR transcriptional regulatory family.</text>
</comment>
<dbReference type="Gene3D" id="1.10.10.10">
    <property type="entry name" value="Winged helix-like DNA-binding domain superfamily/Winged helix DNA-binding domain"/>
    <property type="match status" value="1"/>
</dbReference>
<sequence>MDIRQIRYFLEVAREGSISHAAERLYITQPSLTRRMQNLESEVGRSLFIRGGRRLRLTETGELLKKRAEQITELFDKTEAELLVPAGEPSGDVFIGGGETRAMKLLTDVAAKLHADCPGIYFHIYSGDMSDISERLDKGLADFGLFIEPADLGKYEYLTLPFSDEWGIIMPSGHPLAAKESITPEDLAGVPLMRSRHSLDRSAISEWVASIPDPKPAATYNLLYNATLMAEAGIGCVLCINGIVNLTGSETLCFRPLSPAVRSGVSVAWKKDQVFSRAASLFLKYLKASIAEK</sequence>
<gene>
    <name evidence="6" type="ORF">H9892_01380</name>
</gene>
<dbReference type="InterPro" id="IPR036390">
    <property type="entry name" value="WH_DNA-bd_sf"/>
</dbReference>
<dbReference type="Pfam" id="PF03466">
    <property type="entry name" value="LysR_substrate"/>
    <property type="match status" value="1"/>
</dbReference>
<evidence type="ECO:0000256" key="1">
    <source>
        <dbReference type="ARBA" id="ARBA00009437"/>
    </source>
</evidence>
<evidence type="ECO:0000256" key="4">
    <source>
        <dbReference type="ARBA" id="ARBA00023163"/>
    </source>
</evidence>
<dbReference type="Gene3D" id="3.40.190.290">
    <property type="match status" value="1"/>
</dbReference>
<dbReference type="GO" id="GO:0005829">
    <property type="term" value="C:cytosol"/>
    <property type="evidence" value="ECO:0007669"/>
    <property type="project" value="TreeGrafter"/>
</dbReference>
<feature type="domain" description="HTH lysR-type" evidence="5">
    <location>
        <begin position="1"/>
        <end position="58"/>
    </location>
</feature>
<evidence type="ECO:0000256" key="2">
    <source>
        <dbReference type="ARBA" id="ARBA00023015"/>
    </source>
</evidence>
<keyword evidence="4" id="KW-0804">Transcription</keyword>
<dbReference type="Pfam" id="PF00126">
    <property type="entry name" value="HTH_1"/>
    <property type="match status" value="1"/>
</dbReference>
<organism evidence="6 7">
    <name type="scientific">Candidatus Protoclostridium stercorigallinarum</name>
    <dbReference type="NCBI Taxonomy" id="2838741"/>
    <lineage>
        <taxon>Bacteria</taxon>
        <taxon>Bacillati</taxon>
        <taxon>Bacillota</taxon>
        <taxon>Clostridia</taxon>
        <taxon>Candidatus Protoclostridium</taxon>
    </lineage>
</organism>
<accession>A0A9D1PYJ9</accession>
<dbReference type="PANTHER" id="PTHR30419">
    <property type="entry name" value="HTH-TYPE TRANSCRIPTIONAL REGULATOR YBHD"/>
    <property type="match status" value="1"/>
</dbReference>
<dbReference type="SUPFAM" id="SSF53850">
    <property type="entry name" value="Periplasmic binding protein-like II"/>
    <property type="match status" value="1"/>
</dbReference>
<dbReference type="InterPro" id="IPR050950">
    <property type="entry name" value="HTH-type_LysR_regulators"/>
</dbReference>
<dbReference type="GO" id="GO:0003677">
    <property type="term" value="F:DNA binding"/>
    <property type="evidence" value="ECO:0007669"/>
    <property type="project" value="UniProtKB-KW"/>
</dbReference>
<dbReference type="AlphaFoldDB" id="A0A9D1PYJ9"/>
<dbReference type="InterPro" id="IPR036388">
    <property type="entry name" value="WH-like_DNA-bd_sf"/>
</dbReference>
<dbReference type="SUPFAM" id="SSF46785">
    <property type="entry name" value="Winged helix' DNA-binding domain"/>
    <property type="match status" value="1"/>
</dbReference>
<evidence type="ECO:0000313" key="7">
    <source>
        <dbReference type="Proteomes" id="UP000823990"/>
    </source>
</evidence>
<evidence type="ECO:0000313" key="6">
    <source>
        <dbReference type="EMBL" id="HIW01974.1"/>
    </source>
</evidence>
<evidence type="ECO:0000259" key="5">
    <source>
        <dbReference type="PROSITE" id="PS50931"/>
    </source>
</evidence>
<dbReference type="PANTHER" id="PTHR30419:SF8">
    <property type="entry name" value="NITROGEN ASSIMILATION TRANSCRIPTIONAL ACTIVATOR-RELATED"/>
    <property type="match status" value="1"/>
</dbReference>
<comment type="caution">
    <text evidence="6">The sequence shown here is derived from an EMBL/GenBank/DDBJ whole genome shotgun (WGS) entry which is preliminary data.</text>
</comment>
<reference evidence="6" key="1">
    <citation type="journal article" date="2021" name="PeerJ">
        <title>Extensive microbial diversity within the chicken gut microbiome revealed by metagenomics and culture.</title>
        <authorList>
            <person name="Gilroy R."/>
            <person name="Ravi A."/>
            <person name="Getino M."/>
            <person name="Pursley I."/>
            <person name="Horton D.L."/>
            <person name="Alikhan N.F."/>
            <person name="Baker D."/>
            <person name="Gharbi K."/>
            <person name="Hall N."/>
            <person name="Watson M."/>
            <person name="Adriaenssens E.M."/>
            <person name="Foster-Nyarko E."/>
            <person name="Jarju S."/>
            <person name="Secka A."/>
            <person name="Antonio M."/>
            <person name="Oren A."/>
            <person name="Chaudhuri R.R."/>
            <person name="La Ragione R."/>
            <person name="Hildebrand F."/>
            <person name="Pallen M.J."/>
        </authorList>
    </citation>
    <scope>NUCLEOTIDE SEQUENCE</scope>
    <source>
        <strain evidence="6">12435</strain>
    </source>
</reference>
<dbReference type="GO" id="GO:0003700">
    <property type="term" value="F:DNA-binding transcription factor activity"/>
    <property type="evidence" value="ECO:0007669"/>
    <property type="project" value="InterPro"/>
</dbReference>
<dbReference type="Proteomes" id="UP000823990">
    <property type="component" value="Unassembled WGS sequence"/>
</dbReference>
<dbReference type="CDD" id="cd05466">
    <property type="entry name" value="PBP2_LTTR_substrate"/>
    <property type="match status" value="1"/>
</dbReference>
<dbReference type="PROSITE" id="PS50931">
    <property type="entry name" value="HTH_LYSR"/>
    <property type="match status" value="1"/>
</dbReference>
<proteinExistence type="inferred from homology"/>
<dbReference type="FunFam" id="1.10.10.10:FF:000001">
    <property type="entry name" value="LysR family transcriptional regulator"/>
    <property type="match status" value="1"/>
</dbReference>
<evidence type="ECO:0000256" key="3">
    <source>
        <dbReference type="ARBA" id="ARBA00023125"/>
    </source>
</evidence>
<keyword evidence="3" id="KW-0238">DNA-binding</keyword>
<protein>
    <submittedName>
        <fullName evidence="6">LysR family transcriptional regulator</fullName>
    </submittedName>
</protein>
<dbReference type="InterPro" id="IPR000847">
    <property type="entry name" value="LysR_HTH_N"/>
</dbReference>
<dbReference type="PRINTS" id="PR00039">
    <property type="entry name" value="HTHLYSR"/>
</dbReference>